<organism evidence="1 2">
    <name type="scientific">Krasilnikovia cinnamomea</name>
    <dbReference type="NCBI Taxonomy" id="349313"/>
    <lineage>
        <taxon>Bacteria</taxon>
        <taxon>Bacillati</taxon>
        <taxon>Actinomycetota</taxon>
        <taxon>Actinomycetes</taxon>
        <taxon>Micromonosporales</taxon>
        <taxon>Micromonosporaceae</taxon>
        <taxon>Krasilnikovia</taxon>
    </lineage>
</organism>
<comment type="caution">
    <text evidence="1">The sequence shown here is derived from an EMBL/GenBank/DDBJ whole genome shotgun (WGS) entry which is preliminary data.</text>
</comment>
<protein>
    <submittedName>
        <fullName evidence="1">Uncharacterized protein</fullName>
    </submittedName>
</protein>
<evidence type="ECO:0000313" key="2">
    <source>
        <dbReference type="Proteomes" id="UP000292564"/>
    </source>
</evidence>
<dbReference type="Proteomes" id="UP000292564">
    <property type="component" value="Unassembled WGS sequence"/>
</dbReference>
<sequence length="137" mass="14927">MQHEAIQRQETIVRLRFLGKDSTPSNSPTLYASDNDSYVVQGWVVTDPGILARLQVSDAETVVEVPARLLSFLALDGLDGEVTRLVPPIVHVLDSGNFIIQGQRVEDREALGQMTSPDDETCVEVPKAAMRALLVGA</sequence>
<keyword evidence="2" id="KW-1185">Reference proteome</keyword>
<proteinExistence type="predicted"/>
<accession>A0A4Q7ZNM3</accession>
<dbReference type="AlphaFoldDB" id="A0A4Q7ZNM3"/>
<name>A0A4Q7ZNM3_9ACTN</name>
<gene>
    <name evidence="1" type="ORF">EV385_4514</name>
</gene>
<dbReference type="EMBL" id="SHKY01000001">
    <property type="protein sequence ID" value="RZU52640.1"/>
    <property type="molecule type" value="Genomic_DNA"/>
</dbReference>
<evidence type="ECO:0000313" key="1">
    <source>
        <dbReference type="EMBL" id="RZU52640.1"/>
    </source>
</evidence>
<reference evidence="1 2" key="1">
    <citation type="submission" date="2019-02" db="EMBL/GenBank/DDBJ databases">
        <title>Sequencing the genomes of 1000 actinobacteria strains.</title>
        <authorList>
            <person name="Klenk H.-P."/>
        </authorList>
    </citation>
    <scope>NUCLEOTIDE SEQUENCE [LARGE SCALE GENOMIC DNA]</scope>
    <source>
        <strain evidence="1 2">DSM 45162</strain>
    </source>
</reference>